<dbReference type="RefSeq" id="WP_167169857.1">
    <property type="nucleotide sequence ID" value="NZ_BAAAOO010000006.1"/>
</dbReference>
<reference evidence="1 2" key="1">
    <citation type="submission" date="2020-02" db="EMBL/GenBank/DDBJ databases">
        <title>Sequencing the genomes of 1000 actinobacteria strains.</title>
        <authorList>
            <person name="Klenk H.-P."/>
        </authorList>
    </citation>
    <scope>NUCLEOTIDE SEQUENCE [LARGE SCALE GENOMIC DNA]</scope>
    <source>
        <strain evidence="1 2">DSM 19609</strain>
    </source>
</reference>
<gene>
    <name evidence="1" type="ORF">FB473_002813</name>
</gene>
<comment type="caution">
    <text evidence="1">The sequence shown here is derived from an EMBL/GenBank/DDBJ whole genome shotgun (WGS) entry which is preliminary data.</text>
</comment>
<evidence type="ECO:0008006" key="3">
    <source>
        <dbReference type="Google" id="ProtNLM"/>
    </source>
</evidence>
<dbReference type="CDD" id="cd07812">
    <property type="entry name" value="SRPBCC"/>
    <property type="match status" value="1"/>
</dbReference>
<protein>
    <recommendedName>
        <fullName evidence="3">SRPBCC family protein</fullName>
    </recommendedName>
</protein>
<evidence type="ECO:0000313" key="1">
    <source>
        <dbReference type="EMBL" id="NIH58121.1"/>
    </source>
</evidence>
<accession>A0ABX0SMX6</accession>
<name>A0ABX0SMX6_9ACTN</name>
<evidence type="ECO:0000313" key="2">
    <source>
        <dbReference type="Proteomes" id="UP000749311"/>
    </source>
</evidence>
<sequence length="158" mass="17075">MGYELAESVLVQASPREVFGLVSDVTRTGEWSPVCYACEWNSDGRGVGATFTGHNRNPEREWSTVSTVVANTPDEEFAWEVGAGRARWGYRIAAAPDGATELTEYTVFGPTTEAVFTERYGDRADDEIAKRRDAAAAGIPVTLQRIKAIAEGAVPGTD</sequence>
<dbReference type="Proteomes" id="UP000749311">
    <property type="component" value="Unassembled WGS sequence"/>
</dbReference>
<dbReference type="InterPro" id="IPR019587">
    <property type="entry name" value="Polyketide_cyclase/dehydratase"/>
</dbReference>
<proteinExistence type="predicted"/>
<dbReference type="Gene3D" id="3.30.530.20">
    <property type="match status" value="1"/>
</dbReference>
<organism evidence="1 2">
    <name type="scientific">Brooklawnia cerclae</name>
    <dbReference type="NCBI Taxonomy" id="349934"/>
    <lineage>
        <taxon>Bacteria</taxon>
        <taxon>Bacillati</taxon>
        <taxon>Actinomycetota</taxon>
        <taxon>Actinomycetes</taxon>
        <taxon>Propionibacteriales</taxon>
        <taxon>Propionibacteriaceae</taxon>
        <taxon>Brooklawnia</taxon>
    </lineage>
</organism>
<dbReference type="InterPro" id="IPR023393">
    <property type="entry name" value="START-like_dom_sf"/>
</dbReference>
<keyword evidence="2" id="KW-1185">Reference proteome</keyword>
<dbReference type="SUPFAM" id="SSF55961">
    <property type="entry name" value="Bet v1-like"/>
    <property type="match status" value="1"/>
</dbReference>
<dbReference type="EMBL" id="JAAMOZ010000002">
    <property type="protein sequence ID" value="NIH58121.1"/>
    <property type="molecule type" value="Genomic_DNA"/>
</dbReference>
<dbReference type="Pfam" id="PF10604">
    <property type="entry name" value="Polyketide_cyc2"/>
    <property type="match status" value="1"/>
</dbReference>